<keyword evidence="3" id="KW-1185">Reference proteome</keyword>
<dbReference type="OrthoDB" id="296995at2759"/>
<accession>A0A1R2B5I4</accession>
<dbReference type="SUPFAM" id="SSF46785">
    <property type="entry name" value="Winged helix' DNA-binding domain"/>
    <property type="match status" value="1"/>
</dbReference>
<evidence type="ECO:0000313" key="2">
    <source>
        <dbReference type="EMBL" id="OMJ72019.1"/>
    </source>
</evidence>
<dbReference type="InterPro" id="IPR036390">
    <property type="entry name" value="WH_DNA-bd_sf"/>
</dbReference>
<dbReference type="EMBL" id="MPUH01000937">
    <property type="protein sequence ID" value="OMJ72019.1"/>
    <property type="molecule type" value="Genomic_DNA"/>
</dbReference>
<dbReference type="AlphaFoldDB" id="A0A1R2B5I4"/>
<feature type="domain" description="PCI" evidence="1">
    <location>
        <begin position="254"/>
        <end position="335"/>
    </location>
</feature>
<evidence type="ECO:0000313" key="3">
    <source>
        <dbReference type="Proteomes" id="UP000187209"/>
    </source>
</evidence>
<dbReference type="SMART" id="SM00088">
    <property type="entry name" value="PINT"/>
    <property type="match status" value="1"/>
</dbReference>
<dbReference type="Proteomes" id="UP000187209">
    <property type="component" value="Unassembled WGS sequence"/>
</dbReference>
<reference evidence="2 3" key="1">
    <citation type="submission" date="2016-11" db="EMBL/GenBank/DDBJ databases">
        <title>The macronuclear genome of Stentor coeruleus: a giant cell with tiny introns.</title>
        <authorList>
            <person name="Slabodnick M."/>
            <person name="Ruby J.G."/>
            <person name="Reiff S.B."/>
            <person name="Swart E.C."/>
            <person name="Gosai S."/>
            <person name="Prabakaran S."/>
            <person name="Witkowska E."/>
            <person name="Larue G.E."/>
            <person name="Fisher S."/>
            <person name="Freeman R.M."/>
            <person name="Gunawardena J."/>
            <person name="Chu W."/>
            <person name="Stover N.A."/>
            <person name="Gregory B.D."/>
            <person name="Nowacki M."/>
            <person name="Derisi J."/>
            <person name="Roy S.W."/>
            <person name="Marshall W.F."/>
            <person name="Sood P."/>
        </authorList>
    </citation>
    <scope>NUCLEOTIDE SEQUENCE [LARGE SCALE GENOMIC DNA]</scope>
    <source>
        <strain evidence="2">WM001</strain>
    </source>
</reference>
<name>A0A1R2B5I4_9CILI</name>
<protein>
    <recommendedName>
        <fullName evidence="1">PCI domain-containing protein</fullName>
    </recommendedName>
</protein>
<sequence length="344" mass="39186">MASVIIPISKKSAQEELIEILVSLDASINSSYVKNGIIADKSKFLDEIIAWLPMILNSQAQEIFERFTLIGYIFNDFDEFPKLFNALESFPDSLKALYSLSFLYGVVNSGYNKFRIFRAIYKQASKDPSTLTLIQPHLLKIEDFMKSWTGVPLPELTEMVRDLLHFSVPENTKSRLILRLLHESQLDQNTIDNLIGKYLSTTTDYELELLTELESYKKCSQSISKLIELLINSTAIEVIKYVEQHEGELTAKGYQKDKIIEISRVTGLVKLTNNTNQVTFEQVAERLSVSQDDVDFWVVQAVSNGMIKGKIDALHKLVFIEQNKLVADKKSALDLLNRFEKSLS</sequence>
<gene>
    <name evidence="2" type="ORF">SteCoe_29631</name>
</gene>
<dbReference type="Pfam" id="PF01399">
    <property type="entry name" value="PCI"/>
    <property type="match status" value="1"/>
</dbReference>
<comment type="caution">
    <text evidence="2">The sequence shown here is derived from an EMBL/GenBank/DDBJ whole genome shotgun (WGS) entry which is preliminary data.</text>
</comment>
<evidence type="ECO:0000259" key="1">
    <source>
        <dbReference type="SMART" id="SM00088"/>
    </source>
</evidence>
<dbReference type="InterPro" id="IPR000717">
    <property type="entry name" value="PCI_dom"/>
</dbReference>
<organism evidence="2 3">
    <name type="scientific">Stentor coeruleus</name>
    <dbReference type="NCBI Taxonomy" id="5963"/>
    <lineage>
        <taxon>Eukaryota</taxon>
        <taxon>Sar</taxon>
        <taxon>Alveolata</taxon>
        <taxon>Ciliophora</taxon>
        <taxon>Postciliodesmatophora</taxon>
        <taxon>Heterotrichea</taxon>
        <taxon>Heterotrichida</taxon>
        <taxon>Stentoridae</taxon>
        <taxon>Stentor</taxon>
    </lineage>
</organism>
<proteinExistence type="predicted"/>